<evidence type="ECO:0000313" key="4">
    <source>
        <dbReference type="Proteomes" id="UP000239002"/>
    </source>
</evidence>
<protein>
    <submittedName>
        <fullName evidence="3">Uncharacterized protein DUF3858</fullName>
    </submittedName>
</protein>
<dbReference type="RefSeq" id="WP_104514572.1">
    <property type="nucleotide sequence ID" value="NZ_MQVW01000027.1"/>
</dbReference>
<keyword evidence="4" id="KW-1185">Reference proteome</keyword>
<dbReference type="Gene3D" id="2.60.120.1130">
    <property type="match status" value="1"/>
</dbReference>
<comment type="caution">
    <text evidence="3">The sequence shown here is derived from an EMBL/GenBank/DDBJ whole genome shotgun (WGS) entry which is preliminary data.</text>
</comment>
<name>A0A2S6ISN6_9FLAO</name>
<dbReference type="Proteomes" id="UP000239002">
    <property type="component" value="Unassembled WGS sequence"/>
</dbReference>
<feature type="signal peptide" evidence="1">
    <location>
        <begin position="1"/>
        <end position="20"/>
    </location>
</feature>
<dbReference type="AlphaFoldDB" id="A0A2S6ISN6"/>
<sequence>MKKLLLLFVFCLSISHTLKAQDIEYQSSQNIPAELLKNANAVIRKNNISIVIKDFDDVEVTTDRVVTVLNKKGLSDINAAESYDEDTKVDEIEATIYDAVGNKVVRIKEKDFKDVSAVSNGTLYSDNRVKYLDYTPRDYPFTIHFTSTVEYSTTAFLPSWVPLEYFYVSTQSSNYQVINNSGIEVKFKESHLDDYAITKNGNLNYTATNLTALVPQAYSPGFDTYGPIVKIAMKEFNMKGVAGVNNDWKDFGKWMNDELLSDVGELPKEVIDEVKTLTKDAKSQREKAKIVYEFMQERSRYISVQVGIGGWKPIDAMSVHNVAYGDCKGLSNYTKALLNEVGIESHHAIIYGDSNIRSVDKSFSSTQGNHMILYVPQLDDEKNIWLECTSKTNPFGYIAGWTDDRDALVVSDAGGEILHTTVYETKGNLQKSKAQVKLKADGSLTATIKQEVNGYQYFFKDKLDNYSNKEVISYYNNYWNHLNGISIIDHKFINNKDAVVYSEELELNVNKYSSKAGDLILFQPVVFNRNTNVPKKVQDRKLGFEIDRGYIDKDHYIIEIPMEYQIDVLPKIIDIENKFGKYSLKVELTKDGIVQVKRELKMNKGKFSAADYEAYRSFRKKISKADQSKGVIKIKK</sequence>
<dbReference type="Pfam" id="PF12969">
    <property type="entry name" value="DUF3857"/>
    <property type="match status" value="1"/>
</dbReference>
<proteinExistence type="predicted"/>
<dbReference type="InterPro" id="IPR038765">
    <property type="entry name" value="Papain-like_cys_pep_sf"/>
</dbReference>
<reference evidence="3 4" key="1">
    <citation type="submission" date="2018-02" db="EMBL/GenBank/DDBJ databases">
        <title>Genomic Encyclopedia of Archaeal and Bacterial Type Strains, Phase II (KMG-II): from individual species to whole genera.</title>
        <authorList>
            <person name="Goeker M."/>
        </authorList>
    </citation>
    <scope>NUCLEOTIDE SEQUENCE [LARGE SCALE GENOMIC DNA]</scope>
    <source>
        <strain evidence="3 4">DSM 16809</strain>
    </source>
</reference>
<dbReference type="InterPro" id="IPR024618">
    <property type="entry name" value="DUF3857"/>
</dbReference>
<feature type="domain" description="DUF3857" evidence="2">
    <location>
        <begin position="58"/>
        <end position="206"/>
    </location>
</feature>
<feature type="chain" id="PRO_5015424270" evidence="1">
    <location>
        <begin position="21"/>
        <end position="636"/>
    </location>
</feature>
<dbReference type="Gene3D" id="2.60.40.3140">
    <property type="match status" value="1"/>
</dbReference>
<evidence type="ECO:0000256" key="1">
    <source>
        <dbReference type="SAM" id="SignalP"/>
    </source>
</evidence>
<accession>A0A2S6ISN6</accession>
<keyword evidence="1" id="KW-0732">Signal</keyword>
<gene>
    <name evidence="3" type="ORF">LY01_00883</name>
</gene>
<organism evidence="3 4">
    <name type="scientific">Nonlabens xylanidelens</name>
    <dbReference type="NCBI Taxonomy" id="191564"/>
    <lineage>
        <taxon>Bacteria</taxon>
        <taxon>Pseudomonadati</taxon>
        <taxon>Bacteroidota</taxon>
        <taxon>Flavobacteriia</taxon>
        <taxon>Flavobacteriales</taxon>
        <taxon>Flavobacteriaceae</taxon>
        <taxon>Nonlabens</taxon>
    </lineage>
</organism>
<dbReference type="OrthoDB" id="8595007at2"/>
<dbReference type="SUPFAM" id="SSF54001">
    <property type="entry name" value="Cysteine proteinases"/>
    <property type="match status" value="1"/>
</dbReference>
<dbReference type="EMBL" id="PTJE01000001">
    <property type="protein sequence ID" value="PPK97056.1"/>
    <property type="molecule type" value="Genomic_DNA"/>
</dbReference>
<evidence type="ECO:0000313" key="3">
    <source>
        <dbReference type="EMBL" id="PPK97056.1"/>
    </source>
</evidence>
<evidence type="ECO:0000259" key="2">
    <source>
        <dbReference type="Pfam" id="PF12969"/>
    </source>
</evidence>
<dbReference type="Gene3D" id="3.10.620.30">
    <property type="match status" value="1"/>
</dbReference>